<keyword evidence="3" id="KW-0804">Transcription</keyword>
<dbReference type="RefSeq" id="WP_205117231.1">
    <property type="nucleotide sequence ID" value="NZ_JAFBCM010000001.1"/>
</dbReference>
<dbReference type="SUPFAM" id="SSF46785">
    <property type="entry name" value="Winged helix' DNA-binding domain"/>
    <property type="match status" value="1"/>
</dbReference>
<reference evidence="6" key="1">
    <citation type="journal article" date="2019" name="Int. J. Syst. Evol. Microbiol.">
        <title>The Global Catalogue of Microorganisms (GCM) 10K type strain sequencing project: providing services to taxonomists for standard genome sequencing and annotation.</title>
        <authorList>
            <consortium name="The Broad Institute Genomics Platform"/>
            <consortium name="The Broad Institute Genome Sequencing Center for Infectious Disease"/>
            <person name="Wu L."/>
            <person name="Ma J."/>
        </authorList>
    </citation>
    <scope>NUCLEOTIDE SEQUENCE [LARGE SCALE GENOMIC DNA]</scope>
    <source>
        <strain evidence="6">CGMCC 4.7241</strain>
    </source>
</reference>
<sequence length="252" mass="27241">MVLESVRKDGAEPPSLQVYRMIAGAIARGSLGPGGRLPAERELSAQLGVSRATLRVALRALHDDGLVEPAHGRGWHVVEPGVVEEGQDPPLSFTEMAAARGLVATADVLYKKVRPATLEEADELGIAPGSEVFCLDRLRKLDGVPVAVASTWMPVALVREIVDLDFTDTSLYAALRERCQLHPSRADYVLQAQGAAGSEAKHLGLSEGEAVLVGSYTCFDEADRAFEVGRITYRGDRYRFRTVLREGPRHGA</sequence>
<keyword evidence="2" id="KW-0238">DNA-binding</keyword>
<name>A0ABV7YAA9_9ACTN</name>
<dbReference type="EMBL" id="JBHRZH010000006">
    <property type="protein sequence ID" value="MFC3761004.1"/>
    <property type="molecule type" value="Genomic_DNA"/>
</dbReference>
<dbReference type="PANTHER" id="PTHR44846">
    <property type="entry name" value="MANNOSYL-D-GLYCERATE TRANSPORT/METABOLISM SYSTEM REPRESSOR MNGR-RELATED"/>
    <property type="match status" value="1"/>
</dbReference>
<keyword evidence="1" id="KW-0805">Transcription regulation</keyword>
<dbReference type="Gene3D" id="1.10.10.10">
    <property type="entry name" value="Winged helix-like DNA-binding domain superfamily/Winged helix DNA-binding domain"/>
    <property type="match status" value="1"/>
</dbReference>
<keyword evidence="6" id="KW-1185">Reference proteome</keyword>
<gene>
    <name evidence="5" type="ORF">ACFOUW_09140</name>
</gene>
<dbReference type="InterPro" id="IPR050679">
    <property type="entry name" value="Bact_HTH_transcr_reg"/>
</dbReference>
<dbReference type="InterPro" id="IPR011663">
    <property type="entry name" value="UTRA"/>
</dbReference>
<dbReference type="InterPro" id="IPR028978">
    <property type="entry name" value="Chorismate_lyase_/UTRA_dom_sf"/>
</dbReference>
<dbReference type="PRINTS" id="PR00035">
    <property type="entry name" value="HTHGNTR"/>
</dbReference>
<evidence type="ECO:0000259" key="4">
    <source>
        <dbReference type="PROSITE" id="PS50949"/>
    </source>
</evidence>
<proteinExistence type="predicted"/>
<evidence type="ECO:0000313" key="5">
    <source>
        <dbReference type="EMBL" id="MFC3761004.1"/>
    </source>
</evidence>
<dbReference type="SUPFAM" id="SSF64288">
    <property type="entry name" value="Chorismate lyase-like"/>
    <property type="match status" value="1"/>
</dbReference>
<evidence type="ECO:0000313" key="6">
    <source>
        <dbReference type="Proteomes" id="UP001595699"/>
    </source>
</evidence>
<dbReference type="InterPro" id="IPR036390">
    <property type="entry name" value="WH_DNA-bd_sf"/>
</dbReference>
<dbReference type="InterPro" id="IPR000524">
    <property type="entry name" value="Tscrpt_reg_HTH_GntR"/>
</dbReference>
<dbReference type="Gene3D" id="3.40.1410.10">
    <property type="entry name" value="Chorismate lyase-like"/>
    <property type="match status" value="1"/>
</dbReference>
<feature type="domain" description="HTH gntR-type" evidence="4">
    <location>
        <begin position="12"/>
        <end position="80"/>
    </location>
</feature>
<dbReference type="Pfam" id="PF07702">
    <property type="entry name" value="UTRA"/>
    <property type="match status" value="1"/>
</dbReference>
<dbReference type="InterPro" id="IPR036388">
    <property type="entry name" value="WH-like_DNA-bd_sf"/>
</dbReference>
<evidence type="ECO:0000256" key="3">
    <source>
        <dbReference type="ARBA" id="ARBA00023163"/>
    </source>
</evidence>
<dbReference type="Pfam" id="PF00392">
    <property type="entry name" value="GntR"/>
    <property type="match status" value="1"/>
</dbReference>
<protein>
    <submittedName>
        <fullName evidence="5">GntR family transcriptional regulator</fullName>
    </submittedName>
</protein>
<dbReference type="SMART" id="SM00345">
    <property type="entry name" value="HTH_GNTR"/>
    <property type="match status" value="1"/>
</dbReference>
<evidence type="ECO:0000256" key="2">
    <source>
        <dbReference type="ARBA" id="ARBA00023125"/>
    </source>
</evidence>
<evidence type="ECO:0000256" key="1">
    <source>
        <dbReference type="ARBA" id="ARBA00023015"/>
    </source>
</evidence>
<dbReference type="Proteomes" id="UP001595699">
    <property type="component" value="Unassembled WGS sequence"/>
</dbReference>
<dbReference type="CDD" id="cd07377">
    <property type="entry name" value="WHTH_GntR"/>
    <property type="match status" value="1"/>
</dbReference>
<accession>A0ABV7YAA9</accession>
<organism evidence="5 6">
    <name type="scientific">Tenggerimyces flavus</name>
    <dbReference type="NCBI Taxonomy" id="1708749"/>
    <lineage>
        <taxon>Bacteria</taxon>
        <taxon>Bacillati</taxon>
        <taxon>Actinomycetota</taxon>
        <taxon>Actinomycetes</taxon>
        <taxon>Propionibacteriales</taxon>
        <taxon>Nocardioidaceae</taxon>
        <taxon>Tenggerimyces</taxon>
    </lineage>
</organism>
<dbReference type="PROSITE" id="PS50949">
    <property type="entry name" value="HTH_GNTR"/>
    <property type="match status" value="1"/>
</dbReference>
<comment type="caution">
    <text evidence="5">The sequence shown here is derived from an EMBL/GenBank/DDBJ whole genome shotgun (WGS) entry which is preliminary data.</text>
</comment>
<dbReference type="PANTHER" id="PTHR44846:SF16">
    <property type="entry name" value="TRANSCRIPTIONAL REGULATOR PHNF-RELATED"/>
    <property type="match status" value="1"/>
</dbReference>
<dbReference type="SMART" id="SM00866">
    <property type="entry name" value="UTRA"/>
    <property type="match status" value="1"/>
</dbReference>